<dbReference type="GO" id="GO:0016787">
    <property type="term" value="F:hydrolase activity"/>
    <property type="evidence" value="ECO:0007669"/>
    <property type="project" value="UniProtKB-KW"/>
</dbReference>
<evidence type="ECO:0000313" key="3">
    <source>
        <dbReference type="EMBL" id="QHN34726.1"/>
    </source>
</evidence>
<dbReference type="RefSeq" id="WP_213248159.1">
    <property type="nucleotide sequence ID" value="NZ_CP045806.1"/>
</dbReference>
<name>A0ABX6IFU1_9ACTN</name>
<reference evidence="3" key="1">
    <citation type="journal article" date="2021" name="Nat. Microbiol.">
        <title>Cocultivation of an ultrasmall environmental parasitic bacterium with lytic ability against bacteria associated with wastewater foams.</title>
        <authorList>
            <person name="Batinovic S."/>
            <person name="Rose J.J.A."/>
            <person name="Ratcliffe J."/>
            <person name="Seviour R.J."/>
            <person name="Petrovski S."/>
        </authorList>
    </citation>
    <scope>NUCLEOTIDE SEQUENCE</scope>
    <source>
        <strain evidence="3">CON9</strain>
    </source>
</reference>
<protein>
    <submittedName>
        <fullName evidence="3">Alpha/beta fold hydrolase</fullName>
    </submittedName>
</protein>
<evidence type="ECO:0000256" key="1">
    <source>
        <dbReference type="ARBA" id="ARBA00022801"/>
    </source>
</evidence>
<dbReference type="Pfam" id="PF00561">
    <property type="entry name" value="Abhydrolase_1"/>
    <property type="match status" value="1"/>
</dbReference>
<evidence type="ECO:0000259" key="2">
    <source>
        <dbReference type="Pfam" id="PF00561"/>
    </source>
</evidence>
<gene>
    <name evidence="3" type="ORF">GII31_07240</name>
</gene>
<dbReference type="PANTHER" id="PTHR43329">
    <property type="entry name" value="EPOXIDE HYDROLASE"/>
    <property type="match status" value="1"/>
</dbReference>
<dbReference type="PRINTS" id="PR00412">
    <property type="entry name" value="EPOXHYDRLASE"/>
</dbReference>
<dbReference type="Gene3D" id="3.40.50.1820">
    <property type="entry name" value="alpha/beta hydrolase"/>
    <property type="match status" value="1"/>
</dbReference>
<evidence type="ECO:0000313" key="4">
    <source>
        <dbReference type="Proteomes" id="UP001059836"/>
    </source>
</evidence>
<dbReference type="Proteomes" id="UP001059836">
    <property type="component" value="Chromosome"/>
</dbReference>
<dbReference type="InterPro" id="IPR000639">
    <property type="entry name" value="Epox_hydrolase-like"/>
</dbReference>
<accession>A0ABX6IFU1</accession>
<dbReference type="EMBL" id="CP045809">
    <property type="protein sequence ID" value="QHN34726.1"/>
    <property type="molecule type" value="Genomic_DNA"/>
</dbReference>
<feature type="domain" description="AB hydrolase-1" evidence="2">
    <location>
        <begin position="35"/>
        <end position="137"/>
    </location>
</feature>
<dbReference type="InterPro" id="IPR000073">
    <property type="entry name" value="AB_hydrolase_1"/>
</dbReference>
<proteinExistence type="predicted"/>
<dbReference type="InterPro" id="IPR029058">
    <property type="entry name" value="AB_hydrolase_fold"/>
</dbReference>
<keyword evidence="1 3" id="KW-0378">Hydrolase</keyword>
<dbReference type="PRINTS" id="PR00111">
    <property type="entry name" value="ABHYDROLASE"/>
</dbReference>
<sequence>MLIDFTPDSALYPFRSRWFESSAGRVHYVDEGSGPPVVFFHGSPTWSFLYRRVIAGLRESFRCVALDYPGFGLSERPPGYSYAIDELAMVAGELIDHLQLDGFVMVGHDWGGPVGLGACVRRADRVAGIALCNTMFWPRLSVANYAFSVVMDSGPMRRRILHENVLIEKLLLGTSGPTLIAAEADHYRGVQSDADARVGLAEMPGQIRGARPLMARLEADVPRLLGHKRAVAVWGMRDVVFRPKVCLPRVRTAFANIDVITVADAAHFVPEEAPDQIIDAIATRF</sequence>
<dbReference type="SUPFAM" id="SSF53474">
    <property type="entry name" value="alpha/beta-Hydrolases"/>
    <property type="match status" value="1"/>
</dbReference>
<keyword evidence="4" id="KW-1185">Reference proteome</keyword>
<organism evidence="3 4">
    <name type="scientific">Gordonia pseudamarae</name>
    <dbReference type="NCBI Taxonomy" id="2831662"/>
    <lineage>
        <taxon>Bacteria</taxon>
        <taxon>Bacillati</taxon>
        <taxon>Actinomycetota</taxon>
        <taxon>Actinomycetes</taxon>
        <taxon>Mycobacteriales</taxon>
        <taxon>Gordoniaceae</taxon>
        <taxon>Gordonia</taxon>
    </lineage>
</organism>